<name>A0A1V9YL44_9STRA</name>
<dbReference type="EMBL" id="JNBS01003524">
    <property type="protein sequence ID" value="OQR86417.1"/>
    <property type="molecule type" value="Genomic_DNA"/>
</dbReference>
<organism evidence="1 2">
    <name type="scientific">Thraustotheca clavata</name>
    <dbReference type="NCBI Taxonomy" id="74557"/>
    <lineage>
        <taxon>Eukaryota</taxon>
        <taxon>Sar</taxon>
        <taxon>Stramenopiles</taxon>
        <taxon>Oomycota</taxon>
        <taxon>Saprolegniomycetes</taxon>
        <taxon>Saprolegniales</taxon>
        <taxon>Achlyaceae</taxon>
        <taxon>Thraustotheca</taxon>
    </lineage>
</organism>
<reference evidence="1 2" key="1">
    <citation type="journal article" date="2014" name="Genome Biol. Evol.">
        <title>The secreted proteins of Achlya hypogyna and Thraustotheca clavata identify the ancestral oomycete secretome and reveal gene acquisitions by horizontal gene transfer.</title>
        <authorList>
            <person name="Misner I."/>
            <person name="Blouin N."/>
            <person name="Leonard G."/>
            <person name="Richards T.A."/>
            <person name="Lane C.E."/>
        </authorList>
    </citation>
    <scope>NUCLEOTIDE SEQUENCE [LARGE SCALE GENOMIC DNA]</scope>
    <source>
        <strain evidence="1 2">ATCC 34112</strain>
    </source>
</reference>
<protein>
    <submittedName>
        <fullName evidence="1">Uncharacterized protein</fullName>
    </submittedName>
</protein>
<dbReference type="Proteomes" id="UP000243217">
    <property type="component" value="Unassembled WGS sequence"/>
</dbReference>
<accession>A0A1V9YL44</accession>
<comment type="caution">
    <text evidence="1">The sequence shown here is derived from an EMBL/GenBank/DDBJ whole genome shotgun (WGS) entry which is preliminary data.</text>
</comment>
<gene>
    <name evidence="1" type="ORF">THRCLA_22965</name>
</gene>
<proteinExistence type="predicted"/>
<evidence type="ECO:0000313" key="1">
    <source>
        <dbReference type="EMBL" id="OQR86417.1"/>
    </source>
</evidence>
<sequence>MGNTIASLAQDEQWDDVRERIEAHVVEDINVTTGGLNWTTLCFASWRGRLDIVQLLLKYKGIQEVE</sequence>
<keyword evidence="2" id="KW-1185">Reference proteome</keyword>
<dbReference type="Gene3D" id="1.25.40.20">
    <property type="entry name" value="Ankyrin repeat-containing domain"/>
    <property type="match status" value="1"/>
</dbReference>
<dbReference type="AlphaFoldDB" id="A0A1V9YL44"/>
<dbReference type="OrthoDB" id="194358at2759"/>
<evidence type="ECO:0000313" key="2">
    <source>
        <dbReference type="Proteomes" id="UP000243217"/>
    </source>
</evidence>
<dbReference type="InterPro" id="IPR036770">
    <property type="entry name" value="Ankyrin_rpt-contain_sf"/>
</dbReference>